<evidence type="ECO:0000259" key="3">
    <source>
        <dbReference type="PROSITE" id="PS51186"/>
    </source>
</evidence>
<evidence type="ECO:0000313" key="4">
    <source>
        <dbReference type="EMBL" id="VAX37803.1"/>
    </source>
</evidence>
<accession>A0A3B1DLZ0</accession>
<dbReference type="InterPro" id="IPR000182">
    <property type="entry name" value="GNAT_dom"/>
</dbReference>
<dbReference type="AlphaFoldDB" id="A0A3B1DLZ0"/>
<keyword evidence="2" id="KW-0012">Acyltransferase</keyword>
<dbReference type="InterPro" id="IPR016181">
    <property type="entry name" value="Acyl_CoA_acyltransferase"/>
</dbReference>
<evidence type="ECO:0000256" key="1">
    <source>
        <dbReference type="ARBA" id="ARBA00022679"/>
    </source>
</evidence>
<gene>
    <name evidence="4" type="ORF">MNBD_PLANCTO02-3081</name>
</gene>
<feature type="domain" description="N-acetyltransferase" evidence="3">
    <location>
        <begin position="10"/>
        <end position="157"/>
    </location>
</feature>
<dbReference type="Pfam" id="PF00583">
    <property type="entry name" value="Acetyltransf_1"/>
    <property type="match status" value="1"/>
</dbReference>
<sequence length="157" mass="18296">MYKSMRIDEIAVRPATIEDYETIVNFNCSIAEETEGKHLTRETVRDGVESVLQNSQQGRYFVALAGNEIVGQIMQTSEFSDWRNGYFWWIQSVYVLPKARRCGVFRKLYQHLKSLAEADPHVVGLRLYVEQENKPAQNTYENIGMTDSHYIVMEEMF</sequence>
<dbReference type="CDD" id="cd04301">
    <property type="entry name" value="NAT_SF"/>
    <property type="match status" value="1"/>
</dbReference>
<reference evidence="4" key="1">
    <citation type="submission" date="2018-06" db="EMBL/GenBank/DDBJ databases">
        <authorList>
            <person name="Zhirakovskaya E."/>
        </authorList>
    </citation>
    <scope>NUCLEOTIDE SEQUENCE</scope>
</reference>
<keyword evidence="1 4" id="KW-0808">Transferase</keyword>
<dbReference type="PANTHER" id="PTHR43877">
    <property type="entry name" value="AMINOALKYLPHOSPHONATE N-ACETYLTRANSFERASE-RELATED-RELATED"/>
    <property type="match status" value="1"/>
</dbReference>
<evidence type="ECO:0000256" key="2">
    <source>
        <dbReference type="ARBA" id="ARBA00023315"/>
    </source>
</evidence>
<dbReference type="SUPFAM" id="SSF55729">
    <property type="entry name" value="Acyl-CoA N-acyltransferases (Nat)"/>
    <property type="match status" value="1"/>
</dbReference>
<dbReference type="PANTHER" id="PTHR43877:SF2">
    <property type="entry name" value="AMINOALKYLPHOSPHONATE N-ACETYLTRANSFERASE-RELATED"/>
    <property type="match status" value="1"/>
</dbReference>
<dbReference type="GO" id="GO:0016747">
    <property type="term" value="F:acyltransferase activity, transferring groups other than amino-acyl groups"/>
    <property type="evidence" value="ECO:0007669"/>
    <property type="project" value="InterPro"/>
</dbReference>
<protein>
    <submittedName>
        <fullName evidence="4">Acetyltransferase, GNAT family</fullName>
    </submittedName>
</protein>
<dbReference type="PROSITE" id="PS51186">
    <property type="entry name" value="GNAT"/>
    <property type="match status" value="1"/>
</dbReference>
<organism evidence="4">
    <name type="scientific">hydrothermal vent metagenome</name>
    <dbReference type="NCBI Taxonomy" id="652676"/>
    <lineage>
        <taxon>unclassified sequences</taxon>
        <taxon>metagenomes</taxon>
        <taxon>ecological metagenomes</taxon>
    </lineage>
</organism>
<name>A0A3B1DLZ0_9ZZZZ</name>
<dbReference type="Gene3D" id="3.40.630.30">
    <property type="match status" value="1"/>
</dbReference>
<proteinExistence type="predicted"/>
<dbReference type="EMBL" id="UOGL01000141">
    <property type="protein sequence ID" value="VAX37803.1"/>
    <property type="molecule type" value="Genomic_DNA"/>
</dbReference>
<dbReference type="InterPro" id="IPR050832">
    <property type="entry name" value="Bact_Acetyltransf"/>
</dbReference>